<organism evidence="1 2">
    <name type="scientific">Rhodococcus phage Finch</name>
    <dbReference type="NCBI Taxonomy" id="2094144"/>
    <lineage>
        <taxon>Viruses</taxon>
        <taxon>Duplodnaviria</taxon>
        <taxon>Heunggongvirae</taxon>
        <taxon>Uroviricota</taxon>
        <taxon>Caudoviricetes</taxon>
        <taxon>Finchvirus</taxon>
        <taxon>Finchvirus finch</taxon>
    </lineage>
</organism>
<evidence type="ECO:0000313" key="1">
    <source>
        <dbReference type="EMBL" id="AVO25131.1"/>
    </source>
</evidence>
<dbReference type="RefSeq" id="YP_010059232.1">
    <property type="nucleotide sequence ID" value="NC_054724.1"/>
</dbReference>
<dbReference type="EMBL" id="MG962366">
    <property type="protein sequence ID" value="AVO25131.1"/>
    <property type="molecule type" value="Genomic_DNA"/>
</dbReference>
<name>A0A2P1JXP2_9CAUD</name>
<keyword evidence="2" id="KW-1185">Reference proteome</keyword>
<dbReference type="GeneID" id="64766463"/>
<accession>A0A2P1JXP2</accession>
<sequence length="203" mass="22390">MAEHLVENHHPSELALFHLNPRVGNVDAIAGSLRANGQYKPVLVNKGSHTGRPNEVLAGNHTVMAIRDLAEQYPDEDRWQSVACWIVDVDDDRATRIVAADNRTSELGSFDDRLLLELLAELDELDGTGYEPNDLQALEDLLGGAPSLEDLEKEVGEPTEADSYTIVRLAVDPVIGKQWDEHRKGFDNDTDALEALLDGAEEE</sequence>
<dbReference type="Proteomes" id="UP000241290">
    <property type="component" value="Genome"/>
</dbReference>
<evidence type="ECO:0000313" key="2">
    <source>
        <dbReference type="Proteomes" id="UP000241290"/>
    </source>
</evidence>
<protein>
    <submittedName>
        <fullName evidence="1">ParB-like nuclease domain protein</fullName>
    </submittedName>
</protein>
<dbReference type="InterPro" id="IPR036086">
    <property type="entry name" value="ParB/Sulfiredoxin_sf"/>
</dbReference>
<gene>
    <name evidence="1" type="primary">210</name>
    <name evidence="1" type="ORF">SEA_FINCH_210</name>
</gene>
<dbReference type="SUPFAM" id="SSF110849">
    <property type="entry name" value="ParB/Sulfiredoxin"/>
    <property type="match status" value="1"/>
</dbReference>
<dbReference type="Gene3D" id="3.90.1530.10">
    <property type="entry name" value="Conserved hypothetical protein from pyrococcus furiosus pfu- 392566-001, ParB domain"/>
    <property type="match status" value="1"/>
</dbReference>
<reference evidence="2" key="1">
    <citation type="submission" date="2018-02" db="EMBL/GenBank/DDBJ databases">
        <authorList>
            <person name="Cohen D.B."/>
            <person name="Kent A.D."/>
        </authorList>
    </citation>
    <scope>NUCLEOTIDE SEQUENCE [LARGE SCALE GENOMIC DNA]</scope>
</reference>
<proteinExistence type="predicted"/>
<dbReference type="KEGG" id="vg:64766463"/>